<dbReference type="Pfam" id="PF02882">
    <property type="entry name" value="THF_DHG_CYH_C"/>
    <property type="match status" value="1"/>
</dbReference>
<dbReference type="GO" id="GO:0005829">
    <property type="term" value="C:cytosol"/>
    <property type="evidence" value="ECO:0007669"/>
    <property type="project" value="TreeGrafter"/>
</dbReference>
<dbReference type="PANTHER" id="PTHR48099">
    <property type="entry name" value="C-1-TETRAHYDROFOLATE SYNTHASE, CYTOPLASMIC-RELATED"/>
    <property type="match status" value="1"/>
</dbReference>
<dbReference type="InterPro" id="IPR036291">
    <property type="entry name" value="NAD(P)-bd_dom_sf"/>
</dbReference>
<evidence type="ECO:0000313" key="12">
    <source>
        <dbReference type="Proteomes" id="UP000230423"/>
    </source>
</evidence>
<evidence type="ECO:0000256" key="1">
    <source>
        <dbReference type="ARBA" id="ARBA00004777"/>
    </source>
</evidence>
<dbReference type="OrthoDB" id="1845775at2759"/>
<name>A0A2G9U0F0_TELCI</name>
<keyword evidence="4 11" id="KW-0378">Hydrolase</keyword>
<evidence type="ECO:0000313" key="11">
    <source>
        <dbReference type="EMBL" id="PIO63714.1"/>
    </source>
</evidence>
<dbReference type="Gene3D" id="3.40.50.10860">
    <property type="entry name" value="Leucine Dehydrogenase, chain A, domain 1"/>
    <property type="match status" value="1"/>
</dbReference>
<dbReference type="FunFam" id="3.40.50.10860:FF:000005">
    <property type="entry name" value="C-1-tetrahydrofolate synthase, cytoplasmic, putative"/>
    <property type="match status" value="1"/>
</dbReference>
<keyword evidence="6" id="KW-0560">Oxidoreductase</keyword>
<feature type="domain" description="Tetrahydrofolate dehydrogenase/cyclohydrolase catalytic" evidence="9">
    <location>
        <begin position="6"/>
        <end position="124"/>
    </location>
</feature>
<dbReference type="GO" id="GO:0035999">
    <property type="term" value="P:tetrahydrofolate interconversion"/>
    <property type="evidence" value="ECO:0007669"/>
    <property type="project" value="TreeGrafter"/>
</dbReference>
<evidence type="ECO:0000256" key="5">
    <source>
        <dbReference type="ARBA" id="ARBA00022857"/>
    </source>
</evidence>
<evidence type="ECO:0000259" key="9">
    <source>
        <dbReference type="Pfam" id="PF00763"/>
    </source>
</evidence>
<dbReference type="PANTHER" id="PTHR48099:SF5">
    <property type="entry name" value="C-1-TETRAHYDROFOLATE SYNTHASE, CYTOPLASMIC"/>
    <property type="match status" value="1"/>
</dbReference>
<dbReference type="EMBL" id="KZ350597">
    <property type="protein sequence ID" value="PIO63714.1"/>
    <property type="molecule type" value="Genomic_DNA"/>
</dbReference>
<keyword evidence="5" id="KW-0521">NADP</keyword>
<keyword evidence="3" id="KW-0554">One-carbon metabolism</keyword>
<evidence type="ECO:0000256" key="8">
    <source>
        <dbReference type="ARBA" id="ARBA00036357"/>
    </source>
</evidence>
<dbReference type="PRINTS" id="PR00085">
    <property type="entry name" value="THFDHDRGNASE"/>
</dbReference>
<dbReference type="Pfam" id="PF00763">
    <property type="entry name" value="THF_DHG_CYH"/>
    <property type="match status" value="1"/>
</dbReference>
<dbReference type="GO" id="GO:0004477">
    <property type="term" value="F:methenyltetrahydrofolate cyclohydrolase activity"/>
    <property type="evidence" value="ECO:0007669"/>
    <property type="project" value="UniProtKB-EC"/>
</dbReference>
<dbReference type="GO" id="GO:0004488">
    <property type="term" value="F:methylenetetrahydrofolate dehydrogenase (NADP+) activity"/>
    <property type="evidence" value="ECO:0007669"/>
    <property type="project" value="InterPro"/>
</dbReference>
<comment type="subunit">
    <text evidence="2">Homodimer.</text>
</comment>
<dbReference type="InterPro" id="IPR046346">
    <property type="entry name" value="Aminoacid_DH-like_N_sf"/>
</dbReference>
<dbReference type="Proteomes" id="UP000230423">
    <property type="component" value="Unassembled WGS sequence"/>
</dbReference>
<comment type="catalytic activity">
    <reaction evidence="8">
        <text>(6R)-5,10-methenyltetrahydrofolate + H2O = (6R)-10-formyltetrahydrofolate + H(+)</text>
        <dbReference type="Rhea" id="RHEA:23700"/>
        <dbReference type="ChEBI" id="CHEBI:15377"/>
        <dbReference type="ChEBI" id="CHEBI:15378"/>
        <dbReference type="ChEBI" id="CHEBI:57455"/>
        <dbReference type="ChEBI" id="CHEBI:195366"/>
        <dbReference type="EC" id="3.5.4.9"/>
    </reaction>
</comment>
<keyword evidence="7" id="KW-0511">Multifunctional enzyme</keyword>
<evidence type="ECO:0000256" key="6">
    <source>
        <dbReference type="ARBA" id="ARBA00023002"/>
    </source>
</evidence>
<proteinExistence type="predicted"/>
<reference evidence="11 12" key="1">
    <citation type="submission" date="2015-09" db="EMBL/GenBank/DDBJ databases">
        <title>Draft genome of the parasitic nematode Teladorsagia circumcincta isolate WARC Sus (inbred).</title>
        <authorList>
            <person name="Mitreva M."/>
        </authorList>
    </citation>
    <scope>NUCLEOTIDE SEQUENCE [LARGE SCALE GENOMIC DNA]</scope>
    <source>
        <strain evidence="11 12">S</strain>
    </source>
</reference>
<organism evidence="11 12">
    <name type="scientific">Teladorsagia circumcincta</name>
    <name type="common">Brown stomach worm</name>
    <name type="synonym">Ostertagia circumcincta</name>
    <dbReference type="NCBI Taxonomy" id="45464"/>
    <lineage>
        <taxon>Eukaryota</taxon>
        <taxon>Metazoa</taxon>
        <taxon>Ecdysozoa</taxon>
        <taxon>Nematoda</taxon>
        <taxon>Chromadorea</taxon>
        <taxon>Rhabditida</taxon>
        <taxon>Rhabditina</taxon>
        <taxon>Rhabditomorpha</taxon>
        <taxon>Strongyloidea</taxon>
        <taxon>Trichostrongylidae</taxon>
        <taxon>Teladorsagia</taxon>
    </lineage>
</organism>
<dbReference type="InterPro" id="IPR000672">
    <property type="entry name" value="THF_DH/CycHdrlase"/>
</dbReference>
<gene>
    <name evidence="11" type="ORF">TELCIR_14679</name>
</gene>
<dbReference type="Gene3D" id="3.40.50.720">
    <property type="entry name" value="NAD(P)-binding Rossmann-like Domain"/>
    <property type="match status" value="1"/>
</dbReference>
<evidence type="ECO:0000256" key="4">
    <source>
        <dbReference type="ARBA" id="ARBA00022801"/>
    </source>
</evidence>
<dbReference type="InterPro" id="IPR020630">
    <property type="entry name" value="THF_DH/CycHdrlase_cat_dom"/>
</dbReference>
<protein>
    <submittedName>
        <fullName evidence="11">Tetrahydrofolate dehydrogenase/cyclohydrolase, catalytic domain protein</fullName>
    </submittedName>
</protein>
<evidence type="ECO:0000256" key="3">
    <source>
        <dbReference type="ARBA" id="ARBA00022563"/>
    </source>
</evidence>
<sequence>MSAKLISGLEVSKGLLSDVAEKIKRQREQDPSFNAVLAIVQVGNRSDSNVYVGAKIKKAAEVGAEGKLIKLPDTITQEELEVEIDKLNKDDNIDGIIVQLPLDCKNPIDADAVIDKINPFKDVDGLTRENAGRLMRGELSRTIFPCTPYGCLYLVQKATGDENYVVGKNVVVLGRSKIVGAPAAALFLWHHGTTTKTHMIPDTETSWFRARPEISKESGEQHGSRNENNHDRTIKIAVKKGGQALGIFESVERRLQTGSNDALKERLERTSVGQRS</sequence>
<evidence type="ECO:0000256" key="7">
    <source>
        <dbReference type="ARBA" id="ARBA00023268"/>
    </source>
</evidence>
<keyword evidence="12" id="KW-1185">Reference proteome</keyword>
<dbReference type="SUPFAM" id="SSF53223">
    <property type="entry name" value="Aminoacid dehydrogenase-like, N-terminal domain"/>
    <property type="match status" value="1"/>
</dbReference>
<dbReference type="InterPro" id="IPR020631">
    <property type="entry name" value="THF_DH/CycHdrlase_NAD-bd_dom"/>
</dbReference>
<dbReference type="SUPFAM" id="SSF51735">
    <property type="entry name" value="NAD(P)-binding Rossmann-fold domains"/>
    <property type="match status" value="1"/>
</dbReference>
<feature type="domain" description="Tetrahydrofolate dehydrogenase/cyclohydrolase NAD(P)-binding" evidence="10">
    <location>
        <begin position="145"/>
        <end position="199"/>
    </location>
</feature>
<evidence type="ECO:0000259" key="10">
    <source>
        <dbReference type="Pfam" id="PF02882"/>
    </source>
</evidence>
<comment type="pathway">
    <text evidence="1">One-carbon metabolism; tetrahydrofolate interconversion.</text>
</comment>
<evidence type="ECO:0000256" key="2">
    <source>
        <dbReference type="ARBA" id="ARBA00011738"/>
    </source>
</evidence>
<dbReference type="AlphaFoldDB" id="A0A2G9U0F0"/>
<accession>A0A2G9U0F0</accession>